<reference evidence="2 3" key="1">
    <citation type="journal article" date="2018" name="Science">
        <title>The opium poppy genome and morphinan production.</title>
        <authorList>
            <person name="Guo L."/>
            <person name="Winzer T."/>
            <person name="Yang X."/>
            <person name="Li Y."/>
            <person name="Ning Z."/>
            <person name="He Z."/>
            <person name="Teodor R."/>
            <person name="Lu Y."/>
            <person name="Bowser T.A."/>
            <person name="Graham I.A."/>
            <person name="Ye K."/>
        </authorList>
    </citation>
    <scope>NUCLEOTIDE SEQUENCE [LARGE SCALE GENOMIC DNA]</scope>
    <source>
        <strain evidence="3">cv. HN1</strain>
        <tissue evidence="2">Leaves</tissue>
    </source>
</reference>
<evidence type="ECO:0000256" key="1">
    <source>
        <dbReference type="SAM" id="MobiDB-lite"/>
    </source>
</evidence>
<keyword evidence="3" id="KW-1185">Reference proteome</keyword>
<accession>A0A4Y7I815</accession>
<feature type="region of interest" description="Disordered" evidence="1">
    <location>
        <begin position="42"/>
        <end position="69"/>
    </location>
</feature>
<protein>
    <submittedName>
        <fullName evidence="2">Uncharacterized protein</fullName>
    </submittedName>
</protein>
<feature type="compositionally biased region" description="Basic residues" evidence="1">
    <location>
        <begin position="51"/>
        <end position="69"/>
    </location>
</feature>
<dbReference type="EMBL" id="CM010715">
    <property type="protein sequence ID" value="RZC43549.1"/>
    <property type="molecule type" value="Genomic_DNA"/>
</dbReference>
<proteinExistence type="predicted"/>
<dbReference type="AlphaFoldDB" id="A0A4Y7I815"/>
<dbReference type="Gramene" id="RZC43549">
    <property type="protein sequence ID" value="RZC43549"/>
    <property type="gene ID" value="C5167_036499"/>
</dbReference>
<evidence type="ECO:0000313" key="2">
    <source>
        <dbReference type="EMBL" id="RZC43549.1"/>
    </source>
</evidence>
<gene>
    <name evidence="2" type="ORF">C5167_036499</name>
</gene>
<name>A0A4Y7I815_PAPSO</name>
<dbReference type="Proteomes" id="UP000316621">
    <property type="component" value="Chromosome 1"/>
</dbReference>
<sequence>MLNPWLNRMDCLISRPVKNSSSDEENNVHYCGVLLMKNELPADGEKLKQREGKKKQQRNKKKKKKEGKK</sequence>
<organism evidence="2 3">
    <name type="scientific">Papaver somniferum</name>
    <name type="common">Opium poppy</name>
    <dbReference type="NCBI Taxonomy" id="3469"/>
    <lineage>
        <taxon>Eukaryota</taxon>
        <taxon>Viridiplantae</taxon>
        <taxon>Streptophyta</taxon>
        <taxon>Embryophyta</taxon>
        <taxon>Tracheophyta</taxon>
        <taxon>Spermatophyta</taxon>
        <taxon>Magnoliopsida</taxon>
        <taxon>Ranunculales</taxon>
        <taxon>Papaveraceae</taxon>
        <taxon>Papaveroideae</taxon>
        <taxon>Papaver</taxon>
    </lineage>
</organism>
<evidence type="ECO:0000313" key="3">
    <source>
        <dbReference type="Proteomes" id="UP000316621"/>
    </source>
</evidence>